<dbReference type="AlphaFoldDB" id="A0A4S8QTD4"/>
<keyword evidence="2" id="KW-1185">Reference proteome</keyword>
<name>A0A4S8QTD4_9HELO</name>
<gene>
    <name evidence="1" type="ORF">BGAL_0243g00030</name>
</gene>
<dbReference type="EMBL" id="PQXL01000243">
    <property type="protein sequence ID" value="THV48513.1"/>
    <property type="molecule type" value="Genomic_DNA"/>
</dbReference>
<evidence type="ECO:0000313" key="1">
    <source>
        <dbReference type="EMBL" id="THV48513.1"/>
    </source>
</evidence>
<comment type="caution">
    <text evidence="1">The sequence shown here is derived from an EMBL/GenBank/DDBJ whole genome shotgun (WGS) entry which is preliminary data.</text>
</comment>
<sequence length="132" mass="15018">MTVVRSYVVLIPSLLPFYASHTKPYSTSVALTDFKKIINQIPKNTQRVTKKQNVLENSQSFMPIDLPLLLLAIEQTQYQNLLLFSEVCSTMNLVSAYGLSALVKIYLAGLQRLKLRRRYPIMDPDSICNHNA</sequence>
<dbReference type="OrthoDB" id="10593170at2759"/>
<organism evidence="1 2">
    <name type="scientific">Botrytis galanthina</name>
    <dbReference type="NCBI Taxonomy" id="278940"/>
    <lineage>
        <taxon>Eukaryota</taxon>
        <taxon>Fungi</taxon>
        <taxon>Dikarya</taxon>
        <taxon>Ascomycota</taxon>
        <taxon>Pezizomycotina</taxon>
        <taxon>Leotiomycetes</taxon>
        <taxon>Helotiales</taxon>
        <taxon>Sclerotiniaceae</taxon>
        <taxon>Botrytis</taxon>
    </lineage>
</organism>
<evidence type="ECO:0000313" key="2">
    <source>
        <dbReference type="Proteomes" id="UP000308671"/>
    </source>
</evidence>
<protein>
    <submittedName>
        <fullName evidence="1">Uncharacterized protein</fullName>
    </submittedName>
</protein>
<accession>A0A4S8QTD4</accession>
<reference evidence="1 2" key="1">
    <citation type="submission" date="2017-12" db="EMBL/GenBank/DDBJ databases">
        <title>Comparative genomics of Botrytis spp.</title>
        <authorList>
            <person name="Valero-Jimenez C.A."/>
            <person name="Tapia P."/>
            <person name="Veloso J."/>
            <person name="Silva-Moreno E."/>
            <person name="Staats M."/>
            <person name="Valdes J.H."/>
            <person name="Van Kan J.A.L."/>
        </authorList>
    </citation>
    <scope>NUCLEOTIDE SEQUENCE [LARGE SCALE GENOMIC DNA]</scope>
    <source>
        <strain evidence="1 2">MUCL435</strain>
    </source>
</reference>
<proteinExistence type="predicted"/>
<dbReference type="Proteomes" id="UP000308671">
    <property type="component" value="Unassembled WGS sequence"/>
</dbReference>